<dbReference type="Proteomes" id="UP000614601">
    <property type="component" value="Unassembled WGS sequence"/>
</dbReference>
<comment type="caution">
    <text evidence="2">The sequence shown here is derived from an EMBL/GenBank/DDBJ whole genome shotgun (WGS) entry which is preliminary data.</text>
</comment>
<reference evidence="2" key="1">
    <citation type="submission" date="2020-09" db="EMBL/GenBank/DDBJ databases">
        <authorList>
            <person name="Kikuchi T."/>
        </authorList>
    </citation>
    <scope>NUCLEOTIDE SEQUENCE</scope>
    <source>
        <strain evidence="2">SH1</strain>
    </source>
</reference>
<gene>
    <name evidence="2" type="ORF">BOKJ2_LOCUS7023</name>
</gene>
<proteinExistence type="predicted"/>
<feature type="compositionally biased region" description="Basic and acidic residues" evidence="1">
    <location>
        <begin position="144"/>
        <end position="153"/>
    </location>
</feature>
<evidence type="ECO:0000313" key="2">
    <source>
        <dbReference type="EMBL" id="CAD5217309.1"/>
    </source>
</evidence>
<dbReference type="EMBL" id="CAJFCW020000003">
    <property type="protein sequence ID" value="CAG9107523.1"/>
    <property type="molecule type" value="Genomic_DNA"/>
</dbReference>
<organism evidence="2 3">
    <name type="scientific">Bursaphelenchus okinawaensis</name>
    <dbReference type="NCBI Taxonomy" id="465554"/>
    <lineage>
        <taxon>Eukaryota</taxon>
        <taxon>Metazoa</taxon>
        <taxon>Ecdysozoa</taxon>
        <taxon>Nematoda</taxon>
        <taxon>Chromadorea</taxon>
        <taxon>Rhabditida</taxon>
        <taxon>Tylenchina</taxon>
        <taxon>Tylenchomorpha</taxon>
        <taxon>Aphelenchoidea</taxon>
        <taxon>Aphelenchoididae</taxon>
        <taxon>Bursaphelenchus</taxon>
    </lineage>
</organism>
<evidence type="ECO:0000313" key="3">
    <source>
        <dbReference type="Proteomes" id="UP000614601"/>
    </source>
</evidence>
<evidence type="ECO:0000256" key="1">
    <source>
        <dbReference type="SAM" id="MobiDB-lite"/>
    </source>
</evidence>
<dbReference type="EMBL" id="CAJFDH010000003">
    <property type="protein sequence ID" value="CAD5217309.1"/>
    <property type="molecule type" value="Genomic_DNA"/>
</dbReference>
<protein>
    <submittedName>
        <fullName evidence="2">Uncharacterized protein</fullName>
    </submittedName>
</protein>
<accession>A0A811KLP8</accession>
<feature type="region of interest" description="Disordered" evidence="1">
    <location>
        <begin position="113"/>
        <end position="175"/>
    </location>
</feature>
<name>A0A811KLP8_9BILA</name>
<keyword evidence="3" id="KW-1185">Reference proteome</keyword>
<dbReference type="AlphaFoldDB" id="A0A811KLP8"/>
<sequence>MSLTSEDTKYFSLDSTGHCRVMEEHVLSSTVVEGADETLSAERLISGADEMTMNEVVHDKQGGDVKRNDGALDMTADIWGNLQTPVKNASGQSAVPKIDLFGREIVDQNGQEEVAPNLANSQVESKPEETKIEQQPSHAPPTHIEQKPLKEEPVPSQQLDVHHGRQEGSVQHPEANAPISDAENEHQQGVFKLENVVSNGEAGVIPHERRFFAPKSVIPPERKIFAPRLAQSDPLANATNVPHYMVPTFSAQRRFEETQKKLANRNPGHSGK</sequence>
<dbReference type="Proteomes" id="UP000783686">
    <property type="component" value="Unassembled WGS sequence"/>
</dbReference>